<evidence type="ECO:0000256" key="5">
    <source>
        <dbReference type="ARBA" id="ARBA00022741"/>
    </source>
</evidence>
<evidence type="ECO:0000256" key="11">
    <source>
        <dbReference type="HAMAP-Rule" id="MF_00276"/>
    </source>
</evidence>
<evidence type="ECO:0000256" key="1">
    <source>
        <dbReference type="ARBA" id="ARBA00022448"/>
    </source>
</evidence>
<comment type="subcellular location">
    <subcellularLocation>
        <location evidence="11">Cell membrane</location>
        <topology evidence="11">Single-pass membrane protein</topology>
    </subcellularLocation>
</comment>
<evidence type="ECO:0000256" key="2">
    <source>
        <dbReference type="ARBA" id="ARBA00022475"/>
    </source>
</evidence>
<proteinExistence type="inferred from homology"/>
<evidence type="ECO:0000256" key="12">
    <source>
        <dbReference type="SAM" id="MobiDB-lite"/>
    </source>
</evidence>
<organism evidence="13 14">
    <name type="scientific">Jatrophihabitans telluris</name>
    <dbReference type="NCBI Taxonomy" id="2038343"/>
    <lineage>
        <taxon>Bacteria</taxon>
        <taxon>Bacillati</taxon>
        <taxon>Actinomycetota</taxon>
        <taxon>Actinomycetes</taxon>
        <taxon>Jatrophihabitantales</taxon>
        <taxon>Jatrophihabitantaceae</taxon>
        <taxon>Jatrophihabitans</taxon>
    </lineage>
</organism>
<keyword evidence="9 11" id="KW-0406">Ion transport</keyword>
<evidence type="ECO:0000256" key="7">
    <source>
        <dbReference type="ARBA" id="ARBA00022958"/>
    </source>
</evidence>
<dbReference type="Pfam" id="PF02669">
    <property type="entry name" value="KdpC"/>
    <property type="match status" value="2"/>
</dbReference>
<evidence type="ECO:0000256" key="3">
    <source>
        <dbReference type="ARBA" id="ARBA00022538"/>
    </source>
</evidence>
<keyword evidence="3 11" id="KW-0633">Potassium transport</keyword>
<keyword evidence="10 11" id="KW-0472">Membrane</keyword>
<dbReference type="Proteomes" id="UP001056336">
    <property type="component" value="Chromosome"/>
</dbReference>
<dbReference type="RefSeq" id="WP_249772895.1">
    <property type="nucleotide sequence ID" value="NZ_CP097332.1"/>
</dbReference>
<name>A0ABY4QZI4_9ACTN</name>
<sequence length="307" mass="31848">MRSHLRSFRTLAASLRMLLIFTVIVGVAYPLLVTAIAQLPGLRGPADGSRISADGRVVGSKLLGQNFTDGTGRPLPQYFQPRPSASGASGYDPTTSGASNLGPESVVDVLPDPAGKADTGKLSLLTQVCSRSVAIGRLYGVDGSRPFCTPDGVGAVLAVFWSGPGYFGTVTRVVSLNQTGAATPFISTFRGVKVELAQFGQDYSRGQVVPVRGPAPATPAVPADAVTASGSGLDPEISPAYAALQEATVASARRLTIGQVDQVVRKYIKGRDLGFLGEPRVNVLQVNLALDAEYPVGEHTARGTAVG</sequence>
<keyword evidence="2 11" id="KW-1003">Cell membrane</keyword>
<comment type="function">
    <text evidence="11">Part of the high-affinity ATP-driven potassium transport (or Kdp) system, which catalyzes the hydrolysis of ATP coupled with the electrogenic transport of potassium into the cytoplasm. This subunit acts as a catalytic chaperone that increases the ATP-binding affinity of the ATP-hydrolyzing subunit KdpB by the formation of a transient KdpB/KdpC/ATP ternary complex.</text>
</comment>
<reference evidence="13" key="1">
    <citation type="journal article" date="2018" name="Int. J. Syst. Evol. Microbiol.">
        <title>Jatrophihabitans telluris sp. nov., isolated from sediment soil of lava forest wetlands and the emended description of the genus Jatrophihabitans.</title>
        <authorList>
            <person name="Lee K.C."/>
            <person name="Suh M.K."/>
            <person name="Eom M.K."/>
            <person name="Kim K.K."/>
            <person name="Kim J.S."/>
            <person name="Kim D.S."/>
            <person name="Ko S.H."/>
            <person name="Shin Y.K."/>
            <person name="Lee J.S."/>
        </authorList>
    </citation>
    <scope>NUCLEOTIDE SEQUENCE</scope>
    <source>
        <strain evidence="13">N237</strain>
    </source>
</reference>
<comment type="similarity">
    <text evidence="11">Belongs to the KdpC family.</text>
</comment>
<keyword evidence="6 11" id="KW-0067">ATP-binding</keyword>
<keyword evidence="5 11" id="KW-0547">Nucleotide-binding</keyword>
<keyword evidence="8 11" id="KW-1133">Transmembrane helix</keyword>
<evidence type="ECO:0000256" key="4">
    <source>
        <dbReference type="ARBA" id="ARBA00022692"/>
    </source>
</evidence>
<keyword evidence="1 11" id="KW-0813">Transport</keyword>
<feature type="transmembrane region" description="Helical" evidence="11">
    <location>
        <begin position="12"/>
        <end position="32"/>
    </location>
</feature>
<keyword evidence="14" id="KW-1185">Reference proteome</keyword>
<reference evidence="13" key="2">
    <citation type="submission" date="2022-05" db="EMBL/GenBank/DDBJ databases">
        <authorList>
            <person name="Kim J.-S."/>
            <person name="Lee K."/>
            <person name="Suh M."/>
            <person name="Eom M."/>
            <person name="Kim J.-S."/>
            <person name="Kim D.-S."/>
            <person name="Ko S.-H."/>
            <person name="Shin Y."/>
            <person name="Lee J.-S."/>
        </authorList>
    </citation>
    <scope>NUCLEOTIDE SEQUENCE</scope>
    <source>
        <strain evidence="13">N237</strain>
    </source>
</reference>
<gene>
    <name evidence="11" type="primary">kdpC</name>
    <name evidence="13" type="ORF">M6D93_03125</name>
</gene>
<evidence type="ECO:0000256" key="8">
    <source>
        <dbReference type="ARBA" id="ARBA00022989"/>
    </source>
</evidence>
<evidence type="ECO:0000256" key="9">
    <source>
        <dbReference type="ARBA" id="ARBA00023065"/>
    </source>
</evidence>
<dbReference type="InterPro" id="IPR003820">
    <property type="entry name" value="KdpC"/>
</dbReference>
<feature type="region of interest" description="Disordered" evidence="12">
    <location>
        <begin position="69"/>
        <end position="105"/>
    </location>
</feature>
<dbReference type="EMBL" id="CP097332">
    <property type="protein sequence ID" value="UQX88999.1"/>
    <property type="molecule type" value="Genomic_DNA"/>
</dbReference>
<dbReference type="PANTHER" id="PTHR30042:SF2">
    <property type="entry name" value="POTASSIUM-TRANSPORTING ATPASE KDPC SUBUNIT"/>
    <property type="match status" value="1"/>
</dbReference>
<protein>
    <recommendedName>
        <fullName evidence="11">Potassium-transporting ATPase KdpC subunit</fullName>
    </recommendedName>
    <alternativeName>
        <fullName evidence="11">ATP phosphohydrolase [potassium-transporting] C chain</fullName>
    </alternativeName>
    <alternativeName>
        <fullName evidence="11">Potassium-binding and translocating subunit C</fullName>
    </alternativeName>
    <alternativeName>
        <fullName evidence="11">Potassium-translocating ATPase C chain</fullName>
    </alternativeName>
</protein>
<keyword evidence="4 11" id="KW-0812">Transmembrane</keyword>
<accession>A0ABY4QZI4</accession>
<evidence type="ECO:0000313" key="14">
    <source>
        <dbReference type="Proteomes" id="UP001056336"/>
    </source>
</evidence>
<evidence type="ECO:0000256" key="10">
    <source>
        <dbReference type="ARBA" id="ARBA00023136"/>
    </source>
</evidence>
<dbReference type="PANTHER" id="PTHR30042">
    <property type="entry name" value="POTASSIUM-TRANSPORTING ATPASE C CHAIN"/>
    <property type="match status" value="1"/>
</dbReference>
<keyword evidence="7 11" id="KW-0630">Potassium</keyword>
<evidence type="ECO:0000313" key="13">
    <source>
        <dbReference type="EMBL" id="UQX88999.1"/>
    </source>
</evidence>
<evidence type="ECO:0000256" key="6">
    <source>
        <dbReference type="ARBA" id="ARBA00022840"/>
    </source>
</evidence>
<dbReference type="HAMAP" id="MF_00276">
    <property type="entry name" value="KdpC"/>
    <property type="match status" value="1"/>
</dbReference>
<comment type="subunit">
    <text evidence="11">The system is composed of three essential subunits: KdpA, KdpB and KdpC.</text>
</comment>